<proteinExistence type="predicted"/>
<dbReference type="AlphaFoldDB" id="X8DH75"/>
<comment type="caution">
    <text evidence="1">The sequence shown here is derived from an EMBL/GenBank/DDBJ whole genome shotgun (WGS) entry which is preliminary data.</text>
</comment>
<dbReference type="PATRIC" id="fig|1299321.3.peg.4924"/>
<gene>
    <name evidence="1" type="ORF">I540_5097</name>
</gene>
<reference evidence="1 2" key="1">
    <citation type="submission" date="2013-12" db="EMBL/GenBank/DDBJ databases">
        <authorList>
            <person name="Zelazny A."/>
            <person name="Olivier K."/>
            <person name="Holland S."/>
            <person name="Lenaerts A."/>
            <person name="Ordway D."/>
            <person name="DeGroote M.A."/>
            <person name="Parker T."/>
            <person name="Sizemore C."/>
            <person name="Tallon L.J."/>
            <person name="Sadzewicz L.K."/>
            <person name="Sengamalay N."/>
            <person name="Fraser C.M."/>
            <person name="Hine E."/>
            <person name="Shefchek K.A."/>
            <person name="Das S.P."/>
            <person name="Tettelin H."/>
        </authorList>
    </citation>
    <scope>NUCLEOTIDE SEQUENCE [LARGE SCALE GENOMIC DNA]</scope>
    <source>
        <strain evidence="1 2">1513</strain>
    </source>
</reference>
<dbReference type="EMBL" id="JAOJ01000003">
    <property type="protein sequence ID" value="EUA67411.1"/>
    <property type="molecule type" value="Genomic_DNA"/>
</dbReference>
<sequence>MGDLHVSSEQSVLGSEKSPLTISQAGFHQFAPVLLAP</sequence>
<organism evidence="1 2">
    <name type="scientific">Mycobacteroides abscessus subsp. bolletii 1513</name>
    <dbReference type="NCBI Taxonomy" id="1299321"/>
    <lineage>
        <taxon>Bacteria</taxon>
        <taxon>Bacillati</taxon>
        <taxon>Actinomycetota</taxon>
        <taxon>Actinomycetes</taxon>
        <taxon>Mycobacteriales</taxon>
        <taxon>Mycobacteriaceae</taxon>
        <taxon>Mycobacteroides</taxon>
        <taxon>Mycobacteroides abscessus</taxon>
    </lineage>
</organism>
<name>X8DH75_9MYCO</name>
<dbReference type="Proteomes" id="UP000023351">
    <property type="component" value="Unassembled WGS sequence"/>
</dbReference>
<accession>X8DH75</accession>
<protein>
    <submittedName>
        <fullName evidence="1">Uncharacterized protein</fullName>
    </submittedName>
</protein>
<evidence type="ECO:0000313" key="2">
    <source>
        <dbReference type="Proteomes" id="UP000023351"/>
    </source>
</evidence>
<evidence type="ECO:0000313" key="1">
    <source>
        <dbReference type="EMBL" id="EUA67411.1"/>
    </source>
</evidence>